<name>A0A066VET9_TILAU</name>
<dbReference type="PANTHER" id="PTHR14614:SF104">
    <property type="entry name" value="N-METHYLTRANSFERASE, PUTATIVE (AFU_ORTHOLOGUE AFUA_1G17750)-RELATED"/>
    <property type="match status" value="1"/>
</dbReference>
<dbReference type="AlphaFoldDB" id="A0A066VET9"/>
<dbReference type="PANTHER" id="PTHR14614">
    <property type="entry name" value="HEPATOCELLULAR CARCINOMA-ASSOCIATED ANTIGEN"/>
    <property type="match status" value="1"/>
</dbReference>
<evidence type="ECO:0000256" key="1">
    <source>
        <dbReference type="SAM" id="MobiDB-lite"/>
    </source>
</evidence>
<dbReference type="GO" id="GO:0005737">
    <property type="term" value="C:cytoplasm"/>
    <property type="evidence" value="ECO:0007669"/>
    <property type="project" value="TreeGrafter"/>
</dbReference>
<dbReference type="RefSeq" id="XP_013241329.1">
    <property type="nucleotide sequence ID" value="XM_013385875.1"/>
</dbReference>
<gene>
    <name evidence="2" type="ORF">K437DRAFT_258723</name>
</gene>
<protein>
    <recommendedName>
        <fullName evidence="4">Nicotinamide N-methyltransferase</fullName>
    </recommendedName>
</protein>
<dbReference type="Gene3D" id="3.40.50.150">
    <property type="entry name" value="Vaccinia Virus protein VP39"/>
    <property type="match status" value="1"/>
</dbReference>
<comment type="caution">
    <text evidence="2">The sequence shown here is derived from an EMBL/GenBank/DDBJ whole genome shotgun (WGS) entry which is preliminary data.</text>
</comment>
<evidence type="ECO:0008006" key="4">
    <source>
        <dbReference type="Google" id="ProtNLM"/>
    </source>
</evidence>
<feature type="region of interest" description="Disordered" evidence="1">
    <location>
        <begin position="343"/>
        <end position="363"/>
    </location>
</feature>
<dbReference type="GeneID" id="25265057"/>
<sequence length="420" mass="45737">MTAARSSPAFHPSIGLPGQAVTYVPNDISAWHHSRGAAHSSDAVEPGTDRQALGIREEPITSVDSGSSIYITVTVPPASIHSIFAHRQWRAGMILADLIYSSSTRESGDDEMYAKPGLLDVSGKHVLELGAGTALPGIVAARTEARAQQVVISDYDEEALIMRLKANVKANVPPAPAGSRSHVTATGHIWGQDVSELLDLIPEPYRLQEALYAAKFPQQLRFTTILLADCLWDSLSHTALLRTITRTLERSAHARVYVVSGLHTGRETLVSFIRRARREGIVLKKWLDIEEEQLAGEEAPAPQEKDQTRRARLVRSNDPDDADAGEEGWEAYLLEVQLALDEEDHGEGGDTPSTSQEAGSTSDSTVPALLAVGSRIDPLVTRPFSSVERPEERKEIGGVQPRNRWITLWSLGWSSSALDG</sequence>
<evidence type="ECO:0000313" key="3">
    <source>
        <dbReference type="Proteomes" id="UP000027361"/>
    </source>
</evidence>
<keyword evidence="3" id="KW-1185">Reference proteome</keyword>
<dbReference type="SUPFAM" id="SSF53335">
    <property type="entry name" value="S-adenosyl-L-methionine-dependent methyltransferases"/>
    <property type="match status" value="1"/>
</dbReference>
<organism evidence="2 3">
    <name type="scientific">Tilletiaria anomala (strain ATCC 24038 / CBS 436.72 / UBC 951)</name>
    <dbReference type="NCBI Taxonomy" id="1037660"/>
    <lineage>
        <taxon>Eukaryota</taxon>
        <taxon>Fungi</taxon>
        <taxon>Dikarya</taxon>
        <taxon>Basidiomycota</taxon>
        <taxon>Ustilaginomycotina</taxon>
        <taxon>Exobasidiomycetes</taxon>
        <taxon>Georgefischeriales</taxon>
        <taxon>Tilletiariaceae</taxon>
        <taxon>Tilletiaria</taxon>
    </lineage>
</organism>
<dbReference type="HOGENOM" id="CLU_032409_1_0_1"/>
<dbReference type="InParanoid" id="A0A066VET9"/>
<dbReference type="Pfam" id="PF10294">
    <property type="entry name" value="Methyltransf_16"/>
    <property type="match status" value="1"/>
</dbReference>
<evidence type="ECO:0000313" key="2">
    <source>
        <dbReference type="EMBL" id="KDN40257.1"/>
    </source>
</evidence>
<feature type="compositionally biased region" description="Polar residues" evidence="1">
    <location>
        <begin position="351"/>
        <end position="363"/>
    </location>
</feature>
<dbReference type="Proteomes" id="UP000027361">
    <property type="component" value="Unassembled WGS sequence"/>
</dbReference>
<dbReference type="InterPro" id="IPR019410">
    <property type="entry name" value="Methyltransf_16"/>
</dbReference>
<reference evidence="2 3" key="1">
    <citation type="submission" date="2014-05" db="EMBL/GenBank/DDBJ databases">
        <title>Draft genome sequence of a rare smut relative, Tilletiaria anomala UBC 951.</title>
        <authorList>
            <consortium name="DOE Joint Genome Institute"/>
            <person name="Toome M."/>
            <person name="Kuo A."/>
            <person name="Henrissat B."/>
            <person name="Lipzen A."/>
            <person name="Tritt A."/>
            <person name="Yoshinaga Y."/>
            <person name="Zane M."/>
            <person name="Barry K."/>
            <person name="Grigoriev I.V."/>
            <person name="Spatafora J.W."/>
            <person name="Aimea M.C."/>
        </authorList>
    </citation>
    <scope>NUCLEOTIDE SEQUENCE [LARGE SCALE GENOMIC DNA]</scope>
    <source>
        <strain evidence="2 3">UBC 951</strain>
    </source>
</reference>
<dbReference type="OrthoDB" id="407325at2759"/>
<dbReference type="EMBL" id="JMSN01000093">
    <property type="protein sequence ID" value="KDN40257.1"/>
    <property type="molecule type" value="Genomic_DNA"/>
</dbReference>
<dbReference type="GO" id="GO:0008757">
    <property type="term" value="F:S-adenosylmethionine-dependent methyltransferase activity"/>
    <property type="evidence" value="ECO:0007669"/>
    <property type="project" value="UniProtKB-ARBA"/>
</dbReference>
<accession>A0A066VET9</accession>
<proteinExistence type="predicted"/>
<feature type="region of interest" description="Disordered" evidence="1">
    <location>
        <begin position="295"/>
        <end position="325"/>
    </location>
</feature>
<dbReference type="InterPro" id="IPR029063">
    <property type="entry name" value="SAM-dependent_MTases_sf"/>
</dbReference>